<evidence type="ECO:0000256" key="6">
    <source>
        <dbReference type="ARBA" id="ARBA00023136"/>
    </source>
</evidence>
<sequence>MNPGDSSVTAAESKQWLKQQKQHSEGLLSKGVALGCCHGILVIGQMALLAHMLDGAIFKQWGLHELAAYMWAMLAIILVRAALSYGSSRLCYRGAVAIKYQLRKDLLAKIFHLGPSFVAQKGSAESAQLLHQGVESLQDYYAGYLPAIAYCSVIPLAILAIVIPFDWGAALIFLCTAPFIPFFMIMIGKKAEALNHQHWAKLLRMSSHFLDIIQGLTQLKIFNASRQEIAAVASISDQYRRQTMSILKIAFLSSFFLEFLASVSIALVAVIMGFRLYYGEVDYLLALWVLLLAPEFYLPLRNLGTQYHAKMAGVSAAQDMIALYQDAAVSEQARESEITSGQPVGNENQAGPFNAPFDIHFDEVSFAYDKRDKALDKVTLSFDNKGLHAIVGPSGAGKSTLIETLMGFHQPQQGRVLINGVALEQGNRDAWLQHCGWIAQQGHIFYGELGFNVALSEQYNLAKIEQALCQAGLAEWVKSQPLGLNTQIGEAGAGLSGGQRQRLALARAFYHQPDVLILDEPSSHLDKDSEAAVLQAIKRYAEHHLVIVIAQRLHTVSQADCIYVIHQGRLQQQGSHSLLCQQPGLYQQMLHAGGRHE</sequence>
<keyword evidence="6 7" id="KW-0472">Membrane</keyword>
<feature type="domain" description="ABC transporter" evidence="8">
    <location>
        <begin position="359"/>
        <end position="592"/>
    </location>
</feature>
<dbReference type="InterPro" id="IPR039421">
    <property type="entry name" value="Type_1_exporter"/>
</dbReference>
<dbReference type="InterPro" id="IPR003439">
    <property type="entry name" value="ABC_transporter-like_ATP-bd"/>
</dbReference>
<keyword evidence="5 7" id="KW-1133">Transmembrane helix</keyword>
<dbReference type="PANTHER" id="PTHR24221:SF590">
    <property type="entry name" value="COMPONENT LINKED WITH THE ASSEMBLY OF CYTOCHROME' TRANSPORT TRANSMEMBRANE ATP-BINDING PROTEIN ABC TRANSPORTER CYDD-RELATED"/>
    <property type="match status" value="1"/>
</dbReference>
<dbReference type="InterPro" id="IPR003593">
    <property type="entry name" value="AAA+_ATPase"/>
</dbReference>
<dbReference type="PANTHER" id="PTHR24221">
    <property type="entry name" value="ATP-BINDING CASSETTE SUB-FAMILY B"/>
    <property type="match status" value="1"/>
</dbReference>
<evidence type="ECO:0000256" key="1">
    <source>
        <dbReference type="ARBA" id="ARBA00004651"/>
    </source>
</evidence>
<feature type="transmembrane region" description="Helical" evidence="7">
    <location>
        <begin position="169"/>
        <end position="188"/>
    </location>
</feature>
<dbReference type="GO" id="GO:0042883">
    <property type="term" value="P:cysteine transport"/>
    <property type="evidence" value="ECO:0007669"/>
    <property type="project" value="InterPro"/>
</dbReference>
<dbReference type="PROSITE" id="PS50893">
    <property type="entry name" value="ABC_TRANSPORTER_2"/>
    <property type="match status" value="1"/>
</dbReference>
<name>A0A418YG30_9GAMM</name>
<dbReference type="InterPro" id="IPR011527">
    <property type="entry name" value="ABC1_TM_dom"/>
</dbReference>
<dbReference type="AlphaFoldDB" id="A0A418YG30"/>
<reference evidence="10 11" key="2">
    <citation type="submission" date="2019-01" db="EMBL/GenBank/DDBJ databases">
        <title>Motilimonas pumilus sp. nov., isolated from the gut of sea cucumber (Apostichopus japonicus).</title>
        <authorList>
            <person name="Wang F.-Q."/>
            <person name="Ren L.-H."/>
            <person name="Lin Y.-W."/>
            <person name="Sun G.-H."/>
            <person name="Du Z.-J."/>
            <person name="Zhao J.-X."/>
            <person name="Liu X.-J."/>
            <person name="Liu L.-J."/>
        </authorList>
    </citation>
    <scope>NUCLEOTIDE SEQUENCE [LARGE SCALE GENOMIC DNA]</scope>
    <source>
        <strain evidence="10 11">PLHSC7-2</strain>
    </source>
</reference>
<gene>
    <name evidence="10" type="primary">cydD</name>
    <name evidence="10" type="ORF">D1Z90_08855</name>
</gene>
<dbReference type="Gene3D" id="1.20.1560.10">
    <property type="entry name" value="ABC transporter type 1, transmembrane domain"/>
    <property type="match status" value="1"/>
</dbReference>
<dbReference type="NCBIfam" id="TIGR02857">
    <property type="entry name" value="CydD"/>
    <property type="match status" value="1"/>
</dbReference>
<accession>A0A418YG30</accession>
<dbReference type="Proteomes" id="UP000283255">
    <property type="component" value="Unassembled WGS sequence"/>
</dbReference>
<keyword evidence="4" id="KW-0067">ATP-binding</keyword>
<dbReference type="Pfam" id="PF00005">
    <property type="entry name" value="ABC_tran"/>
    <property type="match status" value="1"/>
</dbReference>
<dbReference type="InterPro" id="IPR036640">
    <property type="entry name" value="ABC1_TM_sf"/>
</dbReference>
<evidence type="ECO:0000313" key="10">
    <source>
        <dbReference type="EMBL" id="RJG48214.1"/>
    </source>
</evidence>
<evidence type="ECO:0000256" key="4">
    <source>
        <dbReference type="ARBA" id="ARBA00022840"/>
    </source>
</evidence>
<feature type="transmembrane region" description="Helical" evidence="7">
    <location>
        <begin position="249"/>
        <end position="277"/>
    </location>
</feature>
<evidence type="ECO:0000256" key="2">
    <source>
        <dbReference type="ARBA" id="ARBA00022692"/>
    </source>
</evidence>
<dbReference type="OrthoDB" id="9782586at2"/>
<dbReference type="GO" id="GO:0140359">
    <property type="term" value="F:ABC-type transporter activity"/>
    <property type="evidence" value="ECO:0007669"/>
    <property type="project" value="InterPro"/>
</dbReference>
<evidence type="ECO:0000259" key="9">
    <source>
        <dbReference type="PROSITE" id="PS50929"/>
    </source>
</evidence>
<dbReference type="InterPro" id="IPR017871">
    <property type="entry name" value="ABC_transporter-like_CS"/>
</dbReference>
<feature type="transmembrane region" description="Helical" evidence="7">
    <location>
        <begin position="27"/>
        <end position="46"/>
    </location>
</feature>
<comment type="subcellular location">
    <subcellularLocation>
        <location evidence="1">Cell membrane</location>
        <topology evidence="1">Multi-pass membrane protein</topology>
    </subcellularLocation>
</comment>
<comment type="caution">
    <text evidence="10">The sequence shown here is derived from an EMBL/GenBank/DDBJ whole genome shotgun (WGS) entry which is preliminary data.</text>
</comment>
<dbReference type="InterPro" id="IPR014216">
    <property type="entry name" value="ABC_transptr_CydD"/>
</dbReference>
<dbReference type="SUPFAM" id="SSF52540">
    <property type="entry name" value="P-loop containing nucleoside triphosphate hydrolases"/>
    <property type="match status" value="1"/>
</dbReference>
<keyword evidence="2 7" id="KW-0812">Transmembrane</keyword>
<evidence type="ECO:0000313" key="11">
    <source>
        <dbReference type="Proteomes" id="UP000283255"/>
    </source>
</evidence>
<keyword evidence="11" id="KW-1185">Reference proteome</keyword>
<evidence type="ECO:0000256" key="7">
    <source>
        <dbReference type="SAM" id="Phobius"/>
    </source>
</evidence>
<dbReference type="Gene3D" id="3.40.50.300">
    <property type="entry name" value="P-loop containing nucleotide triphosphate hydrolases"/>
    <property type="match status" value="1"/>
</dbReference>
<feature type="transmembrane region" description="Helical" evidence="7">
    <location>
        <begin position="66"/>
        <end position="83"/>
    </location>
</feature>
<dbReference type="PROSITE" id="PS50929">
    <property type="entry name" value="ABC_TM1F"/>
    <property type="match status" value="1"/>
</dbReference>
<keyword evidence="3" id="KW-0547">Nucleotide-binding</keyword>
<dbReference type="EMBL" id="QZCH01000009">
    <property type="protein sequence ID" value="RJG48214.1"/>
    <property type="molecule type" value="Genomic_DNA"/>
</dbReference>
<dbReference type="GO" id="GO:0005886">
    <property type="term" value="C:plasma membrane"/>
    <property type="evidence" value="ECO:0007669"/>
    <property type="project" value="UniProtKB-SubCell"/>
</dbReference>
<feature type="domain" description="ABC transmembrane type-1" evidence="9">
    <location>
        <begin position="31"/>
        <end position="312"/>
    </location>
</feature>
<evidence type="ECO:0000256" key="3">
    <source>
        <dbReference type="ARBA" id="ARBA00022741"/>
    </source>
</evidence>
<dbReference type="SUPFAM" id="SSF90123">
    <property type="entry name" value="ABC transporter transmembrane region"/>
    <property type="match status" value="1"/>
</dbReference>
<evidence type="ECO:0000259" key="8">
    <source>
        <dbReference type="PROSITE" id="PS50893"/>
    </source>
</evidence>
<dbReference type="CDD" id="cd03228">
    <property type="entry name" value="ABCC_MRP_Like"/>
    <property type="match status" value="1"/>
</dbReference>
<feature type="transmembrane region" description="Helical" evidence="7">
    <location>
        <begin position="141"/>
        <end position="163"/>
    </location>
</feature>
<dbReference type="GO" id="GO:0005524">
    <property type="term" value="F:ATP binding"/>
    <property type="evidence" value="ECO:0007669"/>
    <property type="project" value="UniProtKB-KW"/>
</dbReference>
<proteinExistence type="predicted"/>
<reference evidence="10 11" key="1">
    <citation type="submission" date="2018-09" db="EMBL/GenBank/DDBJ databases">
        <authorList>
            <person name="Wang F."/>
        </authorList>
    </citation>
    <scope>NUCLEOTIDE SEQUENCE [LARGE SCALE GENOMIC DNA]</scope>
    <source>
        <strain evidence="10 11">PLHSC7-2</strain>
    </source>
</reference>
<dbReference type="GO" id="GO:0016887">
    <property type="term" value="F:ATP hydrolysis activity"/>
    <property type="evidence" value="ECO:0007669"/>
    <property type="project" value="InterPro"/>
</dbReference>
<evidence type="ECO:0000256" key="5">
    <source>
        <dbReference type="ARBA" id="ARBA00022989"/>
    </source>
</evidence>
<dbReference type="Pfam" id="PF00664">
    <property type="entry name" value="ABC_membrane"/>
    <property type="match status" value="1"/>
</dbReference>
<dbReference type="SMART" id="SM00382">
    <property type="entry name" value="AAA"/>
    <property type="match status" value="1"/>
</dbReference>
<protein>
    <submittedName>
        <fullName evidence="10">Thiol reductant ABC exporter subunit CydD</fullName>
    </submittedName>
</protein>
<organism evidence="10 11">
    <name type="scientific">Motilimonas pumila</name>
    <dbReference type="NCBI Taxonomy" id="2303987"/>
    <lineage>
        <taxon>Bacteria</taxon>
        <taxon>Pseudomonadati</taxon>
        <taxon>Pseudomonadota</taxon>
        <taxon>Gammaproteobacteria</taxon>
        <taxon>Alteromonadales</taxon>
        <taxon>Alteromonadales genera incertae sedis</taxon>
        <taxon>Motilimonas</taxon>
    </lineage>
</organism>
<dbReference type="PROSITE" id="PS00211">
    <property type="entry name" value="ABC_TRANSPORTER_1"/>
    <property type="match status" value="1"/>
</dbReference>
<dbReference type="InterPro" id="IPR027417">
    <property type="entry name" value="P-loop_NTPase"/>
</dbReference>
<dbReference type="CDD" id="cd18584">
    <property type="entry name" value="ABC_6TM_AarD_CydD"/>
    <property type="match status" value="1"/>
</dbReference>